<dbReference type="SMART" id="SM00530">
    <property type="entry name" value="HTH_XRE"/>
    <property type="match status" value="1"/>
</dbReference>
<dbReference type="STRING" id="39060.SAMN05660706_11712"/>
<evidence type="ECO:0000313" key="3">
    <source>
        <dbReference type="EMBL" id="SFR08601.1"/>
    </source>
</evidence>
<dbReference type="GO" id="GO:0005829">
    <property type="term" value="C:cytosol"/>
    <property type="evidence" value="ECO:0007669"/>
    <property type="project" value="TreeGrafter"/>
</dbReference>
<protein>
    <submittedName>
        <fullName evidence="3">Transcriptional regulator, XRE family with cupin sensor</fullName>
    </submittedName>
</protein>
<dbReference type="InterPro" id="IPR011051">
    <property type="entry name" value="RmlC_Cupin_sf"/>
</dbReference>
<dbReference type="SUPFAM" id="SSF51182">
    <property type="entry name" value="RmlC-like cupins"/>
    <property type="match status" value="1"/>
</dbReference>
<dbReference type="GO" id="GO:0003700">
    <property type="term" value="F:DNA-binding transcription factor activity"/>
    <property type="evidence" value="ECO:0007669"/>
    <property type="project" value="TreeGrafter"/>
</dbReference>
<dbReference type="CDD" id="cd02209">
    <property type="entry name" value="cupin_XRE_C"/>
    <property type="match status" value="1"/>
</dbReference>
<dbReference type="Gene3D" id="2.60.120.10">
    <property type="entry name" value="Jelly Rolls"/>
    <property type="match status" value="1"/>
</dbReference>
<sequence length="179" mass="20164">MRLKGEKLRELRKRMGLTIQNFANLSGVSASLISQIERGLVDPTLGTFWKLCQGLNVPIHTFFESEYSKVVVRSNERKIIQLPNSKIKYQLLSPNLQGDIEFLLVEIEPGEKVDNDLISHEGEECGFVIAGELCVHLAGETYHLKEGDSICFKSSIPHRFENCGSMLSRSIWAITPPTF</sequence>
<evidence type="ECO:0000259" key="2">
    <source>
        <dbReference type="PROSITE" id="PS50943"/>
    </source>
</evidence>
<name>A0A1I6DTC7_9FIRM</name>
<dbReference type="EMBL" id="FOYM01000017">
    <property type="protein sequence ID" value="SFR08601.1"/>
    <property type="molecule type" value="Genomic_DNA"/>
</dbReference>
<evidence type="ECO:0000313" key="4">
    <source>
        <dbReference type="Proteomes" id="UP000199584"/>
    </source>
</evidence>
<keyword evidence="4" id="KW-1185">Reference proteome</keyword>
<dbReference type="PANTHER" id="PTHR46797">
    <property type="entry name" value="HTH-TYPE TRANSCRIPTIONAL REGULATOR"/>
    <property type="match status" value="1"/>
</dbReference>
<dbReference type="Pfam" id="PF01381">
    <property type="entry name" value="HTH_3"/>
    <property type="match status" value="1"/>
</dbReference>
<evidence type="ECO:0000256" key="1">
    <source>
        <dbReference type="ARBA" id="ARBA00023125"/>
    </source>
</evidence>
<dbReference type="RefSeq" id="WP_092483982.1">
    <property type="nucleotide sequence ID" value="NZ_FOYM01000017.1"/>
</dbReference>
<dbReference type="InterPro" id="IPR014710">
    <property type="entry name" value="RmlC-like_jellyroll"/>
</dbReference>
<dbReference type="GO" id="GO:0003677">
    <property type="term" value="F:DNA binding"/>
    <property type="evidence" value="ECO:0007669"/>
    <property type="project" value="UniProtKB-KW"/>
</dbReference>
<dbReference type="Pfam" id="PF07883">
    <property type="entry name" value="Cupin_2"/>
    <property type="match status" value="1"/>
</dbReference>
<dbReference type="CDD" id="cd00093">
    <property type="entry name" value="HTH_XRE"/>
    <property type="match status" value="1"/>
</dbReference>
<dbReference type="InterPro" id="IPR001387">
    <property type="entry name" value="Cro/C1-type_HTH"/>
</dbReference>
<feature type="domain" description="HTH cro/C1-type" evidence="2">
    <location>
        <begin position="8"/>
        <end position="62"/>
    </location>
</feature>
<dbReference type="InterPro" id="IPR013096">
    <property type="entry name" value="Cupin_2"/>
</dbReference>
<dbReference type="SUPFAM" id="SSF47413">
    <property type="entry name" value="lambda repressor-like DNA-binding domains"/>
    <property type="match status" value="1"/>
</dbReference>
<dbReference type="InterPro" id="IPR050807">
    <property type="entry name" value="TransReg_Diox_bact_type"/>
</dbReference>
<keyword evidence="1" id="KW-0238">DNA-binding</keyword>
<dbReference type="InterPro" id="IPR010982">
    <property type="entry name" value="Lambda_DNA-bd_dom_sf"/>
</dbReference>
<reference evidence="4" key="1">
    <citation type="submission" date="2016-10" db="EMBL/GenBank/DDBJ databases">
        <authorList>
            <person name="Varghese N."/>
            <person name="Submissions S."/>
        </authorList>
    </citation>
    <scope>NUCLEOTIDE SEQUENCE [LARGE SCALE GENOMIC DNA]</scope>
    <source>
        <strain evidence="4">DSM 3669</strain>
    </source>
</reference>
<organism evidence="3 4">
    <name type="scientific">Desulfoscipio geothermicus DSM 3669</name>
    <dbReference type="NCBI Taxonomy" id="1121426"/>
    <lineage>
        <taxon>Bacteria</taxon>
        <taxon>Bacillati</taxon>
        <taxon>Bacillota</taxon>
        <taxon>Clostridia</taxon>
        <taxon>Eubacteriales</taxon>
        <taxon>Desulfallaceae</taxon>
        <taxon>Desulfoscipio</taxon>
    </lineage>
</organism>
<accession>A0A1I6DTC7</accession>
<dbReference type="Gene3D" id="1.10.260.40">
    <property type="entry name" value="lambda repressor-like DNA-binding domains"/>
    <property type="match status" value="1"/>
</dbReference>
<dbReference type="OrthoDB" id="9814553at2"/>
<dbReference type="PANTHER" id="PTHR46797:SF1">
    <property type="entry name" value="METHYLPHOSPHONATE SYNTHASE"/>
    <property type="match status" value="1"/>
</dbReference>
<dbReference type="AlphaFoldDB" id="A0A1I6DTC7"/>
<dbReference type="Proteomes" id="UP000199584">
    <property type="component" value="Unassembled WGS sequence"/>
</dbReference>
<gene>
    <name evidence="3" type="ORF">SAMN05660706_11712</name>
</gene>
<dbReference type="PROSITE" id="PS50943">
    <property type="entry name" value="HTH_CROC1"/>
    <property type="match status" value="1"/>
</dbReference>
<proteinExistence type="predicted"/>